<dbReference type="RefSeq" id="XP_066919660.1">
    <property type="nucleotide sequence ID" value="XM_067063559.1"/>
</dbReference>
<proteinExistence type="inferred from homology"/>
<sequence length="213" mass="23848">MSELHSSVFLVMVSGQIESGAFPGLDELYCKCSFVYGQDWVITSGSEEGLSQVTVKGNDNRQLFVWNFPLDITFKSTSPYGWPQLVISCYGPDVFGTDVVHGYGSVRVPISPGCHTREVNMFVPESSSSLQKFSAWFFGRRPEFVDPRVVAKGEGREVTRVRSQGKIRVRFNIVTRDMKKLGYDCEPATLQHPYVPPGASRAYKGEEEGREET</sequence>
<evidence type="ECO:0000256" key="3">
    <source>
        <dbReference type="ARBA" id="ARBA00022794"/>
    </source>
</evidence>
<evidence type="ECO:0000256" key="6">
    <source>
        <dbReference type="ARBA" id="ARBA00038411"/>
    </source>
</evidence>
<dbReference type="PANTHER" id="PTHR12968:SF1">
    <property type="entry name" value="B9 DOMAIN-CONTAINING PROTEIN 1"/>
    <property type="match status" value="1"/>
</dbReference>
<organism evidence="9 10">
    <name type="scientific">Clytia hemisphaerica</name>
    <dbReference type="NCBI Taxonomy" id="252671"/>
    <lineage>
        <taxon>Eukaryota</taxon>
        <taxon>Metazoa</taxon>
        <taxon>Cnidaria</taxon>
        <taxon>Hydrozoa</taxon>
        <taxon>Hydroidolina</taxon>
        <taxon>Leptothecata</taxon>
        <taxon>Obeliida</taxon>
        <taxon>Clytiidae</taxon>
        <taxon>Clytia</taxon>
    </lineage>
</organism>
<dbReference type="EnsemblMetazoa" id="CLYHEMT000412.1">
    <property type="protein sequence ID" value="CLYHEMP000412.1"/>
    <property type="gene ID" value="CLYHEMG000412"/>
</dbReference>
<feature type="region of interest" description="Disordered" evidence="8">
    <location>
        <begin position="192"/>
        <end position="213"/>
    </location>
</feature>
<dbReference type="GO" id="GO:0036038">
    <property type="term" value="C:MKS complex"/>
    <property type="evidence" value="ECO:0007669"/>
    <property type="project" value="TreeGrafter"/>
</dbReference>
<dbReference type="AlphaFoldDB" id="A0A7M5UIU2"/>
<dbReference type="InterPro" id="IPR010796">
    <property type="entry name" value="C2_B9-type_dom"/>
</dbReference>
<keyword evidence="3" id="KW-0970">Cilium biogenesis/degradation</keyword>
<comment type="similarity">
    <text evidence="6">Belongs to the B9D family.</text>
</comment>
<dbReference type="GeneID" id="136806980"/>
<evidence type="ECO:0000313" key="9">
    <source>
        <dbReference type="EnsemblMetazoa" id="CLYHEMP000412.1"/>
    </source>
</evidence>
<evidence type="ECO:0000256" key="7">
    <source>
        <dbReference type="ARBA" id="ARBA00039274"/>
    </source>
</evidence>
<name>A0A7M5UIU2_9CNID</name>
<protein>
    <recommendedName>
        <fullName evidence="7">B9 domain-containing protein 1</fullName>
    </recommendedName>
</protein>
<evidence type="ECO:0000256" key="4">
    <source>
        <dbReference type="ARBA" id="ARBA00023212"/>
    </source>
</evidence>
<reference evidence="9" key="1">
    <citation type="submission" date="2021-01" db="UniProtKB">
        <authorList>
            <consortium name="EnsemblMetazoa"/>
        </authorList>
    </citation>
    <scope>IDENTIFICATION</scope>
</reference>
<keyword evidence="10" id="KW-1185">Reference proteome</keyword>
<dbReference type="GO" id="GO:0060271">
    <property type="term" value="P:cilium assembly"/>
    <property type="evidence" value="ECO:0007669"/>
    <property type="project" value="TreeGrafter"/>
</dbReference>
<evidence type="ECO:0000256" key="2">
    <source>
        <dbReference type="ARBA" id="ARBA00022490"/>
    </source>
</evidence>
<dbReference type="Proteomes" id="UP000594262">
    <property type="component" value="Unplaced"/>
</dbReference>
<dbReference type="PANTHER" id="PTHR12968">
    <property type="entry name" value="B9 DOMAIN-CONTAINING"/>
    <property type="match status" value="1"/>
</dbReference>
<dbReference type="OrthoDB" id="431939at2759"/>
<evidence type="ECO:0000256" key="1">
    <source>
        <dbReference type="ARBA" id="ARBA00004120"/>
    </source>
</evidence>
<dbReference type="Pfam" id="PF07162">
    <property type="entry name" value="B9-C2"/>
    <property type="match status" value="1"/>
</dbReference>
<feature type="compositionally biased region" description="Basic and acidic residues" evidence="8">
    <location>
        <begin position="203"/>
        <end position="213"/>
    </location>
</feature>
<comment type="subcellular location">
    <subcellularLocation>
        <location evidence="1">Cytoplasm</location>
        <location evidence="1">Cytoskeleton</location>
        <location evidence="1">Cilium basal body</location>
    </subcellularLocation>
</comment>
<accession>A0A7M5UIU2</accession>
<evidence type="ECO:0000256" key="8">
    <source>
        <dbReference type="SAM" id="MobiDB-lite"/>
    </source>
</evidence>
<keyword evidence="2" id="KW-0963">Cytoplasm</keyword>
<evidence type="ECO:0000256" key="5">
    <source>
        <dbReference type="ARBA" id="ARBA00023273"/>
    </source>
</evidence>
<keyword evidence="5" id="KW-0966">Cell projection</keyword>
<keyword evidence="4" id="KW-0206">Cytoskeleton</keyword>
<dbReference type="PROSITE" id="PS51381">
    <property type="entry name" value="C2_B9"/>
    <property type="match status" value="1"/>
</dbReference>
<evidence type="ECO:0000313" key="10">
    <source>
        <dbReference type="Proteomes" id="UP000594262"/>
    </source>
</evidence>